<feature type="region of interest" description="Disordered" evidence="1">
    <location>
        <begin position="26"/>
        <end position="65"/>
    </location>
</feature>
<keyword evidence="2" id="KW-0732">Signal</keyword>
<evidence type="ECO:0000313" key="3">
    <source>
        <dbReference type="EMBL" id="KAK8375086.1"/>
    </source>
</evidence>
<evidence type="ECO:0000256" key="2">
    <source>
        <dbReference type="SAM" id="SignalP"/>
    </source>
</evidence>
<dbReference type="EMBL" id="JARAKH010000092">
    <property type="protein sequence ID" value="KAK8375086.1"/>
    <property type="molecule type" value="Genomic_DNA"/>
</dbReference>
<dbReference type="Proteomes" id="UP001487740">
    <property type="component" value="Unassembled WGS sequence"/>
</dbReference>
<name>A0AAW0SJK8_SCYPA</name>
<feature type="signal peptide" evidence="2">
    <location>
        <begin position="1"/>
        <end position="18"/>
    </location>
</feature>
<gene>
    <name evidence="3" type="ORF">O3P69_012435</name>
</gene>
<feature type="compositionally biased region" description="Low complexity" evidence="1">
    <location>
        <begin position="206"/>
        <end position="215"/>
    </location>
</feature>
<feature type="chain" id="PRO_5043396249" evidence="2">
    <location>
        <begin position="19"/>
        <end position="215"/>
    </location>
</feature>
<proteinExistence type="predicted"/>
<evidence type="ECO:0000313" key="4">
    <source>
        <dbReference type="Proteomes" id="UP001487740"/>
    </source>
</evidence>
<evidence type="ECO:0000256" key="1">
    <source>
        <dbReference type="SAM" id="MobiDB-lite"/>
    </source>
</evidence>
<keyword evidence="4" id="KW-1185">Reference proteome</keyword>
<comment type="caution">
    <text evidence="3">The sequence shown here is derived from an EMBL/GenBank/DDBJ whole genome shotgun (WGS) entry which is preliminary data.</text>
</comment>
<dbReference type="AlphaFoldDB" id="A0AAW0SJK8"/>
<accession>A0AAW0SJK8</accession>
<protein>
    <submittedName>
        <fullName evidence="3">Uncharacterized protein</fullName>
    </submittedName>
</protein>
<feature type="region of interest" description="Disordered" evidence="1">
    <location>
        <begin position="177"/>
        <end position="215"/>
    </location>
</feature>
<sequence length="215" mass="22706">MGAKQGGLLLLRLAFRRGACTHAAPARHPSFGPVRTHIRSRSPSDRPSRRSAYPPTPVAATHSNAASRRAPLLLSSPLVRRCETGTGFVKGVVKAAASKGPSKAPIKAPVRLASLPVPLCRLLVEKPARRGRASSGIHPQGSRKRSCCGVWHADATVGSKRPDVPVRVGIRGGGDFSPLAPLAESSDRRVSGPSVERARLRGRGSSGSLYRRSSL</sequence>
<organism evidence="3 4">
    <name type="scientific">Scylla paramamosain</name>
    <name type="common">Mud crab</name>
    <dbReference type="NCBI Taxonomy" id="85552"/>
    <lineage>
        <taxon>Eukaryota</taxon>
        <taxon>Metazoa</taxon>
        <taxon>Ecdysozoa</taxon>
        <taxon>Arthropoda</taxon>
        <taxon>Crustacea</taxon>
        <taxon>Multicrustacea</taxon>
        <taxon>Malacostraca</taxon>
        <taxon>Eumalacostraca</taxon>
        <taxon>Eucarida</taxon>
        <taxon>Decapoda</taxon>
        <taxon>Pleocyemata</taxon>
        <taxon>Brachyura</taxon>
        <taxon>Eubrachyura</taxon>
        <taxon>Portunoidea</taxon>
        <taxon>Portunidae</taxon>
        <taxon>Portuninae</taxon>
        <taxon>Scylla</taxon>
    </lineage>
</organism>
<reference evidence="3 4" key="1">
    <citation type="submission" date="2023-03" db="EMBL/GenBank/DDBJ databases">
        <title>High-quality genome of Scylla paramamosain provides insights in environmental adaptation.</title>
        <authorList>
            <person name="Zhang L."/>
        </authorList>
    </citation>
    <scope>NUCLEOTIDE SEQUENCE [LARGE SCALE GENOMIC DNA]</scope>
    <source>
        <strain evidence="3">LZ_2023a</strain>
        <tissue evidence="3">Muscle</tissue>
    </source>
</reference>